<protein>
    <recommendedName>
        <fullName evidence="4">SHSP domain-containing protein</fullName>
    </recommendedName>
</protein>
<dbReference type="InterPro" id="IPR002068">
    <property type="entry name" value="A-crystallin/Hsp20_dom"/>
</dbReference>
<comment type="caution">
    <text evidence="5">The sequence shown here is derived from an EMBL/GenBank/DDBJ whole genome shotgun (WGS) entry which is preliminary data.</text>
</comment>
<dbReference type="CDD" id="cd00298">
    <property type="entry name" value="ACD_sHsps_p23-like"/>
    <property type="match status" value="1"/>
</dbReference>
<evidence type="ECO:0000313" key="5">
    <source>
        <dbReference type="EMBL" id="CAJ1966774.1"/>
    </source>
</evidence>
<comment type="similarity">
    <text evidence="1 2">Belongs to the small heat shock protein (HSP20) family.</text>
</comment>
<dbReference type="SUPFAM" id="SSF49764">
    <property type="entry name" value="HSP20-like chaperones"/>
    <property type="match status" value="1"/>
</dbReference>
<name>A0AAD2G9R6_9STRA</name>
<organism evidence="5 6">
    <name type="scientific">Cylindrotheca closterium</name>
    <dbReference type="NCBI Taxonomy" id="2856"/>
    <lineage>
        <taxon>Eukaryota</taxon>
        <taxon>Sar</taxon>
        <taxon>Stramenopiles</taxon>
        <taxon>Ochrophyta</taxon>
        <taxon>Bacillariophyta</taxon>
        <taxon>Bacillariophyceae</taxon>
        <taxon>Bacillariophycidae</taxon>
        <taxon>Bacillariales</taxon>
        <taxon>Bacillariaceae</taxon>
        <taxon>Cylindrotheca</taxon>
    </lineage>
</organism>
<sequence length="211" mass="23946">MPSAEGDHPKEGESSKSEGSSFFGRLFDHDPQKLEEEIHDQLNAEEIQPRRTIDDEMDNLFQAFAGFGSQRQDPMTEHDSFPFPAAAFQNAFHGGFQRASYRMHQDNQNVYVEFDVPGTKKEEMNLEVVDIPSCVIEFGQSANRRPTMEGDARFRQFSSSSFSQRLRLGPSVDCEKMSANLSRGVLRLSAPIKEEKDRKPVRLSIPIDEQS</sequence>
<evidence type="ECO:0000256" key="2">
    <source>
        <dbReference type="RuleBase" id="RU003616"/>
    </source>
</evidence>
<accession>A0AAD2G9R6</accession>
<proteinExistence type="inferred from homology"/>
<evidence type="ECO:0000259" key="4">
    <source>
        <dbReference type="PROSITE" id="PS01031"/>
    </source>
</evidence>
<feature type="region of interest" description="Disordered" evidence="3">
    <location>
        <begin position="1"/>
        <end position="36"/>
    </location>
</feature>
<dbReference type="EMBL" id="CAKOGP040002313">
    <property type="protein sequence ID" value="CAJ1966774.1"/>
    <property type="molecule type" value="Genomic_DNA"/>
</dbReference>
<evidence type="ECO:0000256" key="1">
    <source>
        <dbReference type="PROSITE-ProRule" id="PRU00285"/>
    </source>
</evidence>
<gene>
    <name evidence="5" type="ORF">CYCCA115_LOCUS22357</name>
</gene>
<feature type="domain" description="SHSP" evidence="4">
    <location>
        <begin position="92"/>
        <end position="208"/>
    </location>
</feature>
<dbReference type="InterPro" id="IPR008978">
    <property type="entry name" value="HSP20-like_chaperone"/>
</dbReference>
<dbReference type="Proteomes" id="UP001295423">
    <property type="component" value="Unassembled WGS sequence"/>
</dbReference>
<dbReference type="PROSITE" id="PS01031">
    <property type="entry name" value="SHSP"/>
    <property type="match status" value="1"/>
</dbReference>
<feature type="compositionally biased region" description="Basic and acidic residues" evidence="3">
    <location>
        <begin position="1"/>
        <end position="16"/>
    </location>
</feature>
<dbReference type="Gene3D" id="2.60.40.790">
    <property type="match status" value="1"/>
</dbReference>
<reference evidence="5" key="1">
    <citation type="submission" date="2023-08" db="EMBL/GenBank/DDBJ databases">
        <authorList>
            <person name="Audoor S."/>
            <person name="Bilcke G."/>
        </authorList>
    </citation>
    <scope>NUCLEOTIDE SEQUENCE</scope>
</reference>
<keyword evidence="6" id="KW-1185">Reference proteome</keyword>
<dbReference type="AlphaFoldDB" id="A0AAD2G9R6"/>
<dbReference type="Pfam" id="PF00011">
    <property type="entry name" value="HSP20"/>
    <property type="match status" value="1"/>
</dbReference>
<evidence type="ECO:0000256" key="3">
    <source>
        <dbReference type="SAM" id="MobiDB-lite"/>
    </source>
</evidence>
<feature type="compositionally biased region" description="Basic and acidic residues" evidence="3">
    <location>
        <begin position="26"/>
        <end position="36"/>
    </location>
</feature>
<evidence type="ECO:0000313" key="6">
    <source>
        <dbReference type="Proteomes" id="UP001295423"/>
    </source>
</evidence>